<dbReference type="Proteomes" id="UP000239522">
    <property type="component" value="Unassembled WGS sequence"/>
</dbReference>
<proteinExistence type="predicted"/>
<sequence>MAKLKLVASLQTTEFPLEIPRSQSRNIQYTTTLATSSKKPTHSQAHFIFFVPQKIKRACLYPPLTHTE</sequence>
<keyword evidence="2" id="KW-1185">Reference proteome</keyword>
<reference evidence="1 2" key="1">
    <citation type="submission" date="2016-11" db="EMBL/GenBank/DDBJ databases">
        <title>Trade-off between light-utilization and light-protection in marine flavobacteria.</title>
        <authorList>
            <person name="Kumagai Y."/>
        </authorList>
    </citation>
    <scope>NUCLEOTIDE SEQUENCE [LARGE SCALE GENOMIC DNA]</scope>
    <source>
        <strain evidence="1 2">ATCC 700397</strain>
    </source>
</reference>
<comment type="caution">
    <text evidence="1">The sequence shown here is derived from an EMBL/GenBank/DDBJ whole genome shotgun (WGS) entry which is preliminary data.</text>
</comment>
<name>A0A2S7KX86_9FLAO</name>
<evidence type="ECO:0000313" key="1">
    <source>
        <dbReference type="EMBL" id="PQB07269.1"/>
    </source>
</evidence>
<evidence type="ECO:0000313" key="2">
    <source>
        <dbReference type="Proteomes" id="UP000239522"/>
    </source>
</evidence>
<gene>
    <name evidence="1" type="ORF">BST83_08950</name>
</gene>
<dbReference type="EMBL" id="MQUA01000013">
    <property type="protein sequence ID" value="PQB07269.1"/>
    <property type="molecule type" value="Genomic_DNA"/>
</dbReference>
<accession>A0A2S7KX86</accession>
<dbReference type="AlphaFoldDB" id="A0A2S7KX86"/>
<protein>
    <submittedName>
        <fullName evidence="1">Uncharacterized protein</fullName>
    </submittedName>
</protein>
<organism evidence="1 2">
    <name type="scientific">Polaribacter filamentus</name>
    <dbReference type="NCBI Taxonomy" id="53483"/>
    <lineage>
        <taxon>Bacteria</taxon>
        <taxon>Pseudomonadati</taxon>
        <taxon>Bacteroidota</taxon>
        <taxon>Flavobacteriia</taxon>
        <taxon>Flavobacteriales</taxon>
        <taxon>Flavobacteriaceae</taxon>
    </lineage>
</organism>